<proteinExistence type="predicted"/>
<organism evidence="3 4">
    <name type="scientific">Rhypophila decipiens</name>
    <dbReference type="NCBI Taxonomy" id="261697"/>
    <lineage>
        <taxon>Eukaryota</taxon>
        <taxon>Fungi</taxon>
        <taxon>Dikarya</taxon>
        <taxon>Ascomycota</taxon>
        <taxon>Pezizomycotina</taxon>
        <taxon>Sordariomycetes</taxon>
        <taxon>Sordariomycetidae</taxon>
        <taxon>Sordariales</taxon>
        <taxon>Naviculisporaceae</taxon>
        <taxon>Rhypophila</taxon>
    </lineage>
</organism>
<dbReference type="AlphaFoldDB" id="A0AAN7BA65"/>
<evidence type="ECO:0000313" key="4">
    <source>
        <dbReference type="Proteomes" id="UP001301769"/>
    </source>
</evidence>
<dbReference type="Proteomes" id="UP001301769">
    <property type="component" value="Unassembled WGS sequence"/>
</dbReference>
<reference evidence="3" key="2">
    <citation type="submission" date="2023-05" db="EMBL/GenBank/DDBJ databases">
        <authorList>
            <consortium name="Lawrence Berkeley National Laboratory"/>
            <person name="Steindorff A."/>
            <person name="Hensen N."/>
            <person name="Bonometti L."/>
            <person name="Westerberg I."/>
            <person name="Brannstrom I.O."/>
            <person name="Guillou S."/>
            <person name="Cros-Aarteil S."/>
            <person name="Calhoun S."/>
            <person name="Haridas S."/>
            <person name="Kuo A."/>
            <person name="Mondo S."/>
            <person name="Pangilinan J."/>
            <person name="Riley R."/>
            <person name="Labutti K."/>
            <person name="Andreopoulos B."/>
            <person name="Lipzen A."/>
            <person name="Chen C."/>
            <person name="Yanf M."/>
            <person name="Daum C."/>
            <person name="Ng V."/>
            <person name="Clum A."/>
            <person name="Ohm R."/>
            <person name="Martin F."/>
            <person name="Silar P."/>
            <person name="Natvig D."/>
            <person name="Lalanne C."/>
            <person name="Gautier V."/>
            <person name="Ament-Velasquez S.L."/>
            <person name="Kruys A."/>
            <person name="Hutchinson M.I."/>
            <person name="Powell A.J."/>
            <person name="Barry K."/>
            <person name="Miller A.N."/>
            <person name="Grigoriev I.V."/>
            <person name="Debuchy R."/>
            <person name="Gladieux P."/>
            <person name="Thoren M.H."/>
            <person name="Johannesson H."/>
        </authorList>
    </citation>
    <scope>NUCLEOTIDE SEQUENCE</scope>
    <source>
        <strain evidence="3">PSN293</strain>
    </source>
</reference>
<name>A0AAN7BA65_9PEZI</name>
<feature type="transmembrane region" description="Helical" evidence="1">
    <location>
        <begin position="56"/>
        <end position="78"/>
    </location>
</feature>
<keyword evidence="4" id="KW-1185">Reference proteome</keyword>
<accession>A0AAN7BA65</accession>
<reference evidence="3" key="1">
    <citation type="journal article" date="2023" name="Mol. Phylogenet. Evol.">
        <title>Genome-scale phylogeny and comparative genomics of the fungal order Sordariales.</title>
        <authorList>
            <person name="Hensen N."/>
            <person name="Bonometti L."/>
            <person name="Westerberg I."/>
            <person name="Brannstrom I.O."/>
            <person name="Guillou S."/>
            <person name="Cros-Aarteil S."/>
            <person name="Calhoun S."/>
            <person name="Haridas S."/>
            <person name="Kuo A."/>
            <person name="Mondo S."/>
            <person name="Pangilinan J."/>
            <person name="Riley R."/>
            <person name="LaButti K."/>
            <person name="Andreopoulos B."/>
            <person name="Lipzen A."/>
            <person name="Chen C."/>
            <person name="Yan M."/>
            <person name="Daum C."/>
            <person name="Ng V."/>
            <person name="Clum A."/>
            <person name="Steindorff A."/>
            <person name="Ohm R.A."/>
            <person name="Martin F."/>
            <person name="Silar P."/>
            <person name="Natvig D.O."/>
            <person name="Lalanne C."/>
            <person name="Gautier V."/>
            <person name="Ament-Velasquez S.L."/>
            <person name="Kruys A."/>
            <person name="Hutchinson M.I."/>
            <person name="Powell A.J."/>
            <person name="Barry K."/>
            <person name="Miller A.N."/>
            <person name="Grigoriev I.V."/>
            <person name="Debuchy R."/>
            <person name="Gladieux P."/>
            <person name="Hiltunen Thoren M."/>
            <person name="Johannesson H."/>
        </authorList>
    </citation>
    <scope>NUCLEOTIDE SEQUENCE</scope>
    <source>
        <strain evidence="3">PSN293</strain>
    </source>
</reference>
<evidence type="ECO:0000256" key="1">
    <source>
        <dbReference type="SAM" id="Phobius"/>
    </source>
</evidence>
<comment type="caution">
    <text evidence="3">The sequence shown here is derived from an EMBL/GenBank/DDBJ whole genome shotgun (WGS) entry which is preliminary data.</text>
</comment>
<gene>
    <name evidence="3" type="ORF">QBC37DRAFT_117137</name>
</gene>
<sequence>MGALATLLVLAIANVSGYCLYHSAQSIPKLQRYEQKAEKAAEWSNVAEKRLWDTRYTVGAGFLMTTVSLLTALSHIIFTWRSFGTVAWTAALAAGELGVSGYMKGFWSNKSKIPLPSMGDYNEAISDTERVMGLSDVLGVGWAVFAGLMLLRWLGLGV</sequence>
<keyword evidence="1" id="KW-1133">Transmembrane helix</keyword>
<keyword evidence="1" id="KW-0472">Membrane</keyword>
<evidence type="ECO:0000256" key="2">
    <source>
        <dbReference type="SAM" id="SignalP"/>
    </source>
</evidence>
<evidence type="ECO:0000313" key="3">
    <source>
        <dbReference type="EMBL" id="KAK4215752.1"/>
    </source>
</evidence>
<feature type="transmembrane region" description="Helical" evidence="1">
    <location>
        <begin position="137"/>
        <end position="155"/>
    </location>
</feature>
<keyword evidence="1" id="KW-0812">Transmembrane</keyword>
<feature type="chain" id="PRO_5042824563" evidence="2">
    <location>
        <begin position="18"/>
        <end position="158"/>
    </location>
</feature>
<dbReference type="EMBL" id="MU858076">
    <property type="protein sequence ID" value="KAK4215752.1"/>
    <property type="molecule type" value="Genomic_DNA"/>
</dbReference>
<protein>
    <submittedName>
        <fullName evidence="3">Uncharacterized protein</fullName>
    </submittedName>
</protein>
<feature type="signal peptide" evidence="2">
    <location>
        <begin position="1"/>
        <end position="17"/>
    </location>
</feature>
<keyword evidence="2" id="KW-0732">Signal</keyword>